<evidence type="ECO:0000313" key="2">
    <source>
        <dbReference type="Proteomes" id="UP000019489"/>
    </source>
</evidence>
<dbReference type="OrthoDB" id="9778801at2"/>
<dbReference type="STRING" id="1386089.N865_05130"/>
<dbReference type="eggNOG" id="COG3496">
    <property type="taxonomic scope" value="Bacteria"/>
</dbReference>
<evidence type="ECO:0000313" key="1">
    <source>
        <dbReference type="EMBL" id="EWT02474.1"/>
    </source>
</evidence>
<dbReference type="RefSeq" id="WP_034803142.1">
    <property type="nucleotide sequence ID" value="NZ_AWSA01000010.1"/>
</dbReference>
<dbReference type="PATRIC" id="fig|1386089.3.peg.1265"/>
<dbReference type="PANTHER" id="PTHR33973:SF4">
    <property type="entry name" value="OS07G0153300 PROTEIN"/>
    <property type="match status" value="1"/>
</dbReference>
<name>W9GF30_9MICO</name>
<sequence>MRVSPPPVPALVEGTVTHSRRAPLTNAFTHPHYQWLVDVDDLPRFPWLLGFFAGFDARDHLDGGRLGGGIRGDVERFLEARGVTLAADDRVLMLANARVLGHVFDPLSVFWCLRPDGELVAVVFEVHNTYGERHAYLLDVAEDGTASVDKAFYVSPFNDVSGTYAVSLLLDERVVGVSVRLDRDGERVLTAVTRGTASPATPRALRSVIRRHGLMTQRVTALIRLHGIRLWLRRLPVTPRPPHPEEAVR</sequence>
<dbReference type="EMBL" id="AWSA01000010">
    <property type="protein sequence ID" value="EWT02474.1"/>
    <property type="molecule type" value="Genomic_DNA"/>
</dbReference>
<comment type="caution">
    <text evidence="1">The sequence shown here is derived from an EMBL/GenBank/DDBJ whole genome shotgun (WGS) entry which is preliminary data.</text>
</comment>
<dbReference type="InterPro" id="IPR010775">
    <property type="entry name" value="DUF1365"/>
</dbReference>
<accession>W9GF30</accession>
<keyword evidence="2" id="KW-1185">Reference proteome</keyword>
<evidence type="ECO:0008006" key="3">
    <source>
        <dbReference type="Google" id="ProtNLM"/>
    </source>
</evidence>
<dbReference type="Pfam" id="PF07103">
    <property type="entry name" value="DUF1365"/>
    <property type="match status" value="1"/>
</dbReference>
<protein>
    <recommendedName>
        <fullName evidence="3">Cyclopropane fatty acid synthase</fullName>
    </recommendedName>
</protein>
<proteinExistence type="predicted"/>
<gene>
    <name evidence="1" type="ORF">N865_05130</name>
</gene>
<dbReference type="PANTHER" id="PTHR33973">
    <property type="entry name" value="OS07G0153300 PROTEIN"/>
    <property type="match status" value="1"/>
</dbReference>
<dbReference type="Proteomes" id="UP000019489">
    <property type="component" value="Unassembled WGS sequence"/>
</dbReference>
<dbReference type="AlphaFoldDB" id="W9GF30"/>
<organism evidence="1 2">
    <name type="scientific">Intrasporangium oryzae NRRL B-24470</name>
    <dbReference type="NCBI Taxonomy" id="1386089"/>
    <lineage>
        <taxon>Bacteria</taxon>
        <taxon>Bacillati</taxon>
        <taxon>Actinomycetota</taxon>
        <taxon>Actinomycetes</taxon>
        <taxon>Micrococcales</taxon>
        <taxon>Intrasporangiaceae</taxon>
        <taxon>Intrasporangium</taxon>
    </lineage>
</organism>
<reference evidence="1 2" key="1">
    <citation type="submission" date="2013-08" db="EMBL/GenBank/DDBJ databases">
        <title>Intrasporangium oryzae NRRL B-24470.</title>
        <authorList>
            <person name="Liu H."/>
            <person name="Wang G."/>
        </authorList>
    </citation>
    <scope>NUCLEOTIDE SEQUENCE [LARGE SCALE GENOMIC DNA]</scope>
    <source>
        <strain evidence="1 2">NRRL B-24470</strain>
    </source>
</reference>